<reference evidence="1" key="1">
    <citation type="journal article" date="2015" name="Nature">
        <title>Complex archaea that bridge the gap between prokaryotes and eukaryotes.</title>
        <authorList>
            <person name="Spang A."/>
            <person name="Saw J.H."/>
            <person name="Jorgensen S.L."/>
            <person name="Zaremba-Niedzwiedzka K."/>
            <person name="Martijn J."/>
            <person name="Lind A.E."/>
            <person name="van Eijk R."/>
            <person name="Schleper C."/>
            <person name="Guy L."/>
            <person name="Ettema T.J."/>
        </authorList>
    </citation>
    <scope>NUCLEOTIDE SEQUENCE</scope>
</reference>
<sequence length="20" mass="2165">MPEITTTVVAKSAYGIKVKQ</sequence>
<organism evidence="1">
    <name type="scientific">marine sediment metagenome</name>
    <dbReference type="NCBI Taxonomy" id="412755"/>
    <lineage>
        <taxon>unclassified sequences</taxon>
        <taxon>metagenomes</taxon>
        <taxon>ecological metagenomes</taxon>
    </lineage>
</organism>
<name>A0A0F8WQ74_9ZZZZ</name>
<comment type="caution">
    <text evidence="1">The sequence shown here is derived from an EMBL/GenBank/DDBJ whole genome shotgun (WGS) entry which is preliminary data.</text>
</comment>
<gene>
    <name evidence="1" type="ORF">LCGC14_3124720</name>
</gene>
<dbReference type="EMBL" id="LAZR01068010">
    <property type="protein sequence ID" value="KKK50465.1"/>
    <property type="molecule type" value="Genomic_DNA"/>
</dbReference>
<feature type="non-terminal residue" evidence="1">
    <location>
        <position position="20"/>
    </location>
</feature>
<protein>
    <submittedName>
        <fullName evidence="1">Uncharacterized protein</fullName>
    </submittedName>
</protein>
<dbReference type="AlphaFoldDB" id="A0A0F8WQ74"/>
<accession>A0A0F8WQ74</accession>
<evidence type="ECO:0000313" key="1">
    <source>
        <dbReference type="EMBL" id="KKK50465.1"/>
    </source>
</evidence>
<proteinExistence type="predicted"/>